<dbReference type="Pfam" id="PF03352">
    <property type="entry name" value="Adenine_glyco"/>
    <property type="match status" value="1"/>
</dbReference>
<dbReference type="Proteomes" id="UP000294619">
    <property type="component" value="Unassembled WGS sequence"/>
</dbReference>
<dbReference type="SUPFAM" id="SSF48150">
    <property type="entry name" value="DNA-glycosylase"/>
    <property type="match status" value="1"/>
</dbReference>
<accession>A0A4R3YE05</accession>
<dbReference type="EMBL" id="SMCP01000002">
    <property type="protein sequence ID" value="TCV89378.1"/>
    <property type="molecule type" value="Genomic_DNA"/>
</dbReference>
<gene>
    <name evidence="1" type="ORF">EDC16_102255</name>
    <name evidence="2" type="ORF">FHQ21_02420</name>
</gene>
<dbReference type="InterPro" id="IPR011257">
    <property type="entry name" value="DNA_glycosylase"/>
</dbReference>
<evidence type="ECO:0000313" key="3">
    <source>
        <dbReference type="Proteomes" id="UP000294619"/>
    </source>
</evidence>
<dbReference type="PANTHER" id="PTHR30037:SF3">
    <property type="entry name" value="BLR0857 PROTEIN"/>
    <property type="match status" value="1"/>
</dbReference>
<dbReference type="GO" id="GO:0008725">
    <property type="term" value="F:DNA-3-methyladenine glycosylase activity"/>
    <property type="evidence" value="ECO:0007669"/>
    <property type="project" value="InterPro"/>
</dbReference>
<organism evidence="1 3">
    <name type="scientific">Testudinibacter aquarius</name>
    <dbReference type="NCBI Taxonomy" id="1524974"/>
    <lineage>
        <taxon>Bacteria</taxon>
        <taxon>Pseudomonadati</taxon>
        <taxon>Pseudomonadota</taxon>
        <taxon>Gammaproteobacteria</taxon>
        <taxon>Pasteurellales</taxon>
        <taxon>Pasteurellaceae</taxon>
        <taxon>Testudinibacter</taxon>
    </lineage>
</organism>
<reference evidence="1 3" key="1">
    <citation type="submission" date="2019-03" db="EMBL/GenBank/DDBJ databases">
        <title>Genomic Encyclopedia of Type Strains, Phase IV (KMG-IV): sequencing the most valuable type-strain genomes for metagenomic binning, comparative biology and taxonomic classification.</title>
        <authorList>
            <person name="Goeker M."/>
        </authorList>
    </citation>
    <scope>NUCLEOTIDE SEQUENCE [LARGE SCALE GENOMIC DNA]</scope>
    <source>
        <strain evidence="1 3">DSM 28140</strain>
    </source>
</reference>
<dbReference type="EMBL" id="VDGV01000012">
    <property type="protein sequence ID" value="TNG93158.1"/>
    <property type="molecule type" value="Genomic_DNA"/>
</dbReference>
<dbReference type="RefSeq" id="WP_132965244.1">
    <property type="nucleotide sequence ID" value="NZ_LEKL01000012.1"/>
</dbReference>
<dbReference type="AlphaFoldDB" id="A0A4R3YE05"/>
<dbReference type="PANTHER" id="PTHR30037">
    <property type="entry name" value="DNA-3-METHYLADENINE GLYCOSYLASE 1"/>
    <property type="match status" value="1"/>
</dbReference>
<evidence type="ECO:0000313" key="2">
    <source>
        <dbReference type="EMBL" id="TNG93158.1"/>
    </source>
</evidence>
<name>A0A4R3YE05_9PAST</name>
<dbReference type="Gene3D" id="1.10.340.30">
    <property type="entry name" value="Hypothetical protein, domain 2"/>
    <property type="match status" value="1"/>
</dbReference>
<keyword evidence="4" id="KW-1185">Reference proteome</keyword>
<sequence>MIVEAFDDIYQRACRQKGGEVRLQQLLCPVQSSQALLAVPDHRWLAEFTRKIFQSGFVWRIVDQKWQHFERLFWGFDIEKLLMMPDELWEKKAQDPSIIRNWSKVATIKHNAQMIYQANLDGGFSRLIAEWDPQNITALWRYLKKNGQRLGGNTGAYALRAVGKDTFLLTHDVEAYLRNHQLIEGGIQTQRSFEAAQQIFSQWQQQSGLSLSHISQIVAFSMGD</sequence>
<evidence type="ECO:0000313" key="1">
    <source>
        <dbReference type="EMBL" id="TCV89378.1"/>
    </source>
</evidence>
<reference evidence="2 4" key="2">
    <citation type="submission" date="2019-05" db="EMBL/GenBank/DDBJ databases">
        <title>Pasteurellaceae isolates from reptiles.</title>
        <authorList>
            <person name="Bojesen A.M."/>
            <person name="Lund E."/>
        </authorList>
    </citation>
    <scope>NUCLEOTIDE SEQUENCE [LARGE SCALE GENOMIC DNA]</scope>
    <source>
        <strain evidence="2 4">ELNT2x</strain>
    </source>
</reference>
<protein>
    <submittedName>
        <fullName evidence="1">DNA-3-methyladenine glycosylase I</fullName>
    </submittedName>
</protein>
<evidence type="ECO:0000313" key="4">
    <source>
        <dbReference type="Proteomes" id="UP000305526"/>
    </source>
</evidence>
<dbReference type="GO" id="GO:0006284">
    <property type="term" value="P:base-excision repair"/>
    <property type="evidence" value="ECO:0007669"/>
    <property type="project" value="InterPro"/>
</dbReference>
<dbReference type="InterPro" id="IPR005019">
    <property type="entry name" value="Adenine_glyco"/>
</dbReference>
<dbReference type="Proteomes" id="UP000305526">
    <property type="component" value="Unassembled WGS sequence"/>
</dbReference>
<proteinExistence type="predicted"/>
<comment type="caution">
    <text evidence="1">The sequence shown here is derived from an EMBL/GenBank/DDBJ whole genome shotgun (WGS) entry which is preliminary data.</text>
</comment>
<dbReference type="InterPro" id="IPR052891">
    <property type="entry name" value="DNA-3mA_glycosylase"/>
</dbReference>